<dbReference type="Pfam" id="PF00107">
    <property type="entry name" value="ADH_zinc_N"/>
    <property type="match status" value="1"/>
</dbReference>
<dbReference type="Gene3D" id="3.90.180.10">
    <property type="entry name" value="Medium-chain alcohol dehydrogenases, catalytic domain"/>
    <property type="match status" value="2"/>
</dbReference>
<dbReference type="EMBL" id="WHNY01000012">
    <property type="protein sequence ID" value="NOU63309.1"/>
    <property type="molecule type" value="Genomic_DNA"/>
</dbReference>
<comment type="cofactor">
    <cofactor evidence="1">
        <name>Zn(2+)</name>
        <dbReference type="ChEBI" id="CHEBI:29105"/>
    </cofactor>
</comment>
<feature type="domain" description="Enoyl reductase (ER)" evidence="6">
    <location>
        <begin position="6"/>
        <end position="327"/>
    </location>
</feature>
<name>A0ABX1X4S3_9BACL</name>
<dbReference type="Gene3D" id="3.40.50.720">
    <property type="entry name" value="NAD(P)-binding Rossmann-like Domain"/>
    <property type="match status" value="1"/>
</dbReference>
<dbReference type="SUPFAM" id="SSF51735">
    <property type="entry name" value="NAD(P)-binding Rossmann-fold domains"/>
    <property type="match status" value="1"/>
</dbReference>
<evidence type="ECO:0000313" key="7">
    <source>
        <dbReference type="EMBL" id="NOU63309.1"/>
    </source>
</evidence>
<organism evidence="7 8">
    <name type="scientific">Paenibacillus plantarum</name>
    <dbReference type="NCBI Taxonomy" id="2654975"/>
    <lineage>
        <taxon>Bacteria</taxon>
        <taxon>Bacillati</taxon>
        <taxon>Bacillota</taxon>
        <taxon>Bacilli</taxon>
        <taxon>Bacillales</taxon>
        <taxon>Paenibacillaceae</taxon>
        <taxon>Paenibacillus</taxon>
    </lineage>
</organism>
<proteinExistence type="inferred from homology"/>
<evidence type="ECO:0000256" key="4">
    <source>
        <dbReference type="ARBA" id="ARBA00022833"/>
    </source>
</evidence>
<dbReference type="PANTHER" id="PTHR43350">
    <property type="entry name" value="NAD-DEPENDENT ALCOHOL DEHYDROGENASE"/>
    <property type="match status" value="1"/>
</dbReference>
<dbReference type="Proteomes" id="UP000653578">
    <property type="component" value="Unassembled WGS sequence"/>
</dbReference>
<keyword evidence="3" id="KW-0479">Metal-binding</keyword>
<dbReference type="SUPFAM" id="SSF50129">
    <property type="entry name" value="GroES-like"/>
    <property type="match status" value="1"/>
</dbReference>
<keyword evidence="8" id="KW-1185">Reference proteome</keyword>
<sequence length="328" mass="36023">MKAAKSENGNVAIVDILLPELSDTSILVQTEYSALSSGTELMVIQQKLNTFLGYSATGIVLEVGSGIKHIKIGQRIASYGVPSHAEYFMANKHHVSIVPEHVDPQEAAFAGIATIAIQALRQADLHFGESVVVLGLGLLGQMVAQIAQAAAYHVIGVDLMEERCAVAEHMGIHVACRSNDEVKESIDQLTDGKGVDCVIICASSKTHRLIDQGLAWIRDRGKIVILGDTDTEFDRNAMFYKEAQITISRAGGPGRYDESYEKQGHDYPYGYVRWTMNRNLGEFIRLLSEHKLNLKPLITGIYKLEEIENVYAATQNSPQFSMGNLIAF</sequence>
<accession>A0ABX1X4S3</accession>
<evidence type="ECO:0000256" key="5">
    <source>
        <dbReference type="ARBA" id="ARBA00023002"/>
    </source>
</evidence>
<dbReference type="InterPro" id="IPR036291">
    <property type="entry name" value="NAD(P)-bd_dom_sf"/>
</dbReference>
<comment type="similarity">
    <text evidence="2">Belongs to the zinc-containing alcohol dehydrogenase family.</text>
</comment>
<keyword evidence="5" id="KW-0560">Oxidoreductase</keyword>
<evidence type="ECO:0000256" key="3">
    <source>
        <dbReference type="ARBA" id="ARBA00022723"/>
    </source>
</evidence>
<evidence type="ECO:0000259" key="6">
    <source>
        <dbReference type="SMART" id="SM00829"/>
    </source>
</evidence>
<dbReference type="RefSeq" id="WP_171629109.1">
    <property type="nucleotide sequence ID" value="NZ_WHNY01000012.1"/>
</dbReference>
<dbReference type="CDD" id="cd08255">
    <property type="entry name" value="2-desacetyl-2-hydroxyethyl_bacteriochlorophyllide_like"/>
    <property type="match status" value="1"/>
</dbReference>
<evidence type="ECO:0000313" key="8">
    <source>
        <dbReference type="Proteomes" id="UP000653578"/>
    </source>
</evidence>
<dbReference type="InterPro" id="IPR011032">
    <property type="entry name" value="GroES-like_sf"/>
</dbReference>
<comment type="caution">
    <text evidence="7">The sequence shown here is derived from an EMBL/GenBank/DDBJ whole genome shotgun (WGS) entry which is preliminary data.</text>
</comment>
<protein>
    <submittedName>
        <fullName evidence="7">Zinc-binding dehydrogenase</fullName>
    </submittedName>
</protein>
<keyword evidence="4" id="KW-0862">Zinc</keyword>
<dbReference type="SMART" id="SM00829">
    <property type="entry name" value="PKS_ER"/>
    <property type="match status" value="1"/>
</dbReference>
<reference evidence="7 8" key="1">
    <citation type="submission" date="2019-10" db="EMBL/GenBank/DDBJ databases">
        <title>Description of Paenibacillus humi sp. nov.</title>
        <authorList>
            <person name="Carlier A."/>
            <person name="Qi S."/>
        </authorList>
    </citation>
    <scope>NUCLEOTIDE SEQUENCE [LARGE SCALE GENOMIC DNA]</scope>
    <source>
        <strain evidence="7 8">LMG 31461</strain>
    </source>
</reference>
<dbReference type="InterPro" id="IPR020843">
    <property type="entry name" value="ER"/>
</dbReference>
<gene>
    <name evidence="7" type="ORF">GC096_04535</name>
</gene>
<evidence type="ECO:0000256" key="1">
    <source>
        <dbReference type="ARBA" id="ARBA00001947"/>
    </source>
</evidence>
<evidence type="ECO:0000256" key="2">
    <source>
        <dbReference type="ARBA" id="ARBA00008072"/>
    </source>
</evidence>
<dbReference type="PANTHER" id="PTHR43350:SF19">
    <property type="entry name" value="D-GULOSIDE 3-DEHYDROGENASE"/>
    <property type="match status" value="1"/>
</dbReference>
<dbReference type="InterPro" id="IPR013149">
    <property type="entry name" value="ADH-like_C"/>
</dbReference>